<dbReference type="EMBL" id="CP021780">
    <property type="protein sequence ID" value="ASA24607.1"/>
    <property type="molecule type" value="Genomic_DNA"/>
</dbReference>
<dbReference type="KEGG" id="pdh:B9T62_29950"/>
<gene>
    <name evidence="2" type="ORF">B9T62_29950</name>
</gene>
<proteinExistence type="predicted"/>
<evidence type="ECO:0000313" key="3">
    <source>
        <dbReference type="Proteomes" id="UP000249890"/>
    </source>
</evidence>
<dbReference type="InterPro" id="IPR036582">
    <property type="entry name" value="Mao_N_sf"/>
</dbReference>
<reference evidence="2 3" key="1">
    <citation type="submission" date="2017-06" db="EMBL/GenBank/DDBJ databases">
        <title>Complete genome sequence of Paenibacillus donghaensis KCTC 13049T isolated from East Sea sediment, South Korea.</title>
        <authorList>
            <person name="Jung B.K."/>
            <person name="Hong S.-J."/>
            <person name="Shin J.-H."/>
        </authorList>
    </citation>
    <scope>NUCLEOTIDE SEQUENCE [LARGE SCALE GENOMIC DNA]</scope>
    <source>
        <strain evidence="2 3">KCTC 13049</strain>
    </source>
</reference>
<name>A0A2Z2KFM8_9BACL</name>
<dbReference type="Proteomes" id="UP000249890">
    <property type="component" value="Chromosome"/>
</dbReference>
<dbReference type="Pfam" id="PF07833">
    <property type="entry name" value="Cu_amine_oxidN1"/>
    <property type="match status" value="1"/>
</dbReference>
<sequence length="189" mass="21362">MDSEANNYNGRLMVPARFVSEAFGYSVYYEGTRGILFVKSKDYTLDSTKITSSNVQEARVAAISLPIQYSFKSNSLAESDQKLNYTYIFAANDATRYIYDNGSVSTVVEIKDNKANAVWQFSTNGIPGYDLYTTLGGQQPSYIAEILDDHFEHFQGRYKAYYKISNGSTKSFTYQPKNYGELIQPIPLQ</sequence>
<keyword evidence="3" id="KW-1185">Reference proteome</keyword>
<organism evidence="2 3">
    <name type="scientific">Paenibacillus donghaensis</name>
    <dbReference type="NCBI Taxonomy" id="414771"/>
    <lineage>
        <taxon>Bacteria</taxon>
        <taxon>Bacillati</taxon>
        <taxon>Bacillota</taxon>
        <taxon>Bacilli</taxon>
        <taxon>Bacillales</taxon>
        <taxon>Paenibacillaceae</taxon>
        <taxon>Paenibacillus</taxon>
    </lineage>
</organism>
<accession>A0A2Z2KFM8</accession>
<protein>
    <recommendedName>
        <fullName evidence="1">Copper amine oxidase-like N-terminal domain-containing protein</fullName>
    </recommendedName>
</protein>
<dbReference type="AlphaFoldDB" id="A0A2Z2KFM8"/>
<dbReference type="InterPro" id="IPR012854">
    <property type="entry name" value="Cu_amine_oxidase-like_N"/>
</dbReference>
<dbReference type="OrthoDB" id="2593413at2"/>
<evidence type="ECO:0000259" key="1">
    <source>
        <dbReference type="Pfam" id="PF07833"/>
    </source>
</evidence>
<evidence type="ECO:0000313" key="2">
    <source>
        <dbReference type="EMBL" id="ASA24607.1"/>
    </source>
</evidence>
<feature type="domain" description="Copper amine oxidase-like N-terminal" evidence="1">
    <location>
        <begin position="1"/>
        <end position="33"/>
    </location>
</feature>
<dbReference type="SUPFAM" id="SSF55383">
    <property type="entry name" value="Copper amine oxidase, domain N"/>
    <property type="match status" value="1"/>
</dbReference>